<accession>A0A1Y2HQU5</accession>
<name>A0A1Y2HQU5_9FUNG</name>
<evidence type="ECO:0000259" key="5">
    <source>
        <dbReference type="Pfam" id="PF00899"/>
    </source>
</evidence>
<proteinExistence type="inferred from homology"/>
<keyword evidence="7" id="KW-1185">Reference proteome</keyword>
<dbReference type="STRING" id="765915.A0A1Y2HQU5"/>
<sequence length="564" mass="61101">MPAAGPDAKTQKYDRQLRLWQAHGQAALERAHVCLVNATATGTEILKNLVLPGIGAFTIVDGANVTLNDVGNNFFTILATDPTYLHKFSLVIVTGRVPLSTVLAMDKDCYKHGIPLCVVKSAGFVALARTVVRAHHVVEVHPDNPTRDLRLAQPWPELAAFVDSFPDFDSMSAHELGHLPYPVILIRLYKQWRNNDPIAPNREFKSYVSSELARHTQRLQDAAAAALAAQGDAPSDSALATAIAGAADLENWTEAVNNAYHAYSEPTVSSELTDKLFKHKIVTNDEAVANLVMQGAPGDKIVEAAGDILLSPAHANVQPGSTAGPAWPPVFWAMVAGLKAFVEEKGGVLPLRGVVPDMKADTETYVRMQRIYRDKAAKDMADLRSRIRAISIPAVTAAGSTAGSPHPSSADLPTAPHPLHVKTVAWIRDLSSDNPTTELAVYILFRACEYFHASQRRWPGEHLRDFDGDVSLLKMAVNDVIRTLMKGKGREGEVATPVPSFMVNLDDWVQEFVRAGPAELHAVAAFMGGVVSQEAIKLITAQYLPMTGMYVYNGIKSTSTALAC</sequence>
<dbReference type="Pfam" id="PF00899">
    <property type="entry name" value="ThiF"/>
    <property type="match status" value="1"/>
</dbReference>
<comment type="function">
    <text evidence="4">Regulatory subunit of the dimeric UBA3-ULA1 E1 enzyme.</text>
</comment>
<dbReference type="PANTHER" id="PTHR10953:SF29">
    <property type="entry name" value="NEDD8-ACTIVATING ENZYME E1 REGULATORY SUBUNIT"/>
    <property type="match status" value="1"/>
</dbReference>
<evidence type="ECO:0000313" key="6">
    <source>
        <dbReference type="EMBL" id="ORZ36950.1"/>
    </source>
</evidence>
<evidence type="ECO:0000256" key="1">
    <source>
        <dbReference type="ARBA" id="ARBA00005032"/>
    </source>
</evidence>
<comment type="pathway">
    <text evidence="1 4">Protein modification; protein neddylation.</text>
</comment>
<evidence type="ECO:0000313" key="7">
    <source>
        <dbReference type="Proteomes" id="UP000193411"/>
    </source>
</evidence>
<dbReference type="Proteomes" id="UP000193411">
    <property type="component" value="Unassembled WGS sequence"/>
</dbReference>
<feature type="domain" description="THIF-type NAD/FAD binding fold" evidence="5">
    <location>
        <begin position="13"/>
        <end position="71"/>
    </location>
</feature>
<dbReference type="OrthoDB" id="1708823at2759"/>
<comment type="caution">
    <text evidence="6">The sequence shown here is derived from an EMBL/GenBank/DDBJ whole genome shotgun (WGS) entry which is preliminary data.</text>
</comment>
<gene>
    <name evidence="6" type="ORF">BCR44DRAFT_1431168</name>
</gene>
<dbReference type="PIRSF" id="PIRSF039099">
    <property type="entry name" value="APP-BP1"/>
    <property type="match status" value="1"/>
</dbReference>
<comment type="similarity">
    <text evidence="2 4">Belongs to the ubiquitin-activating E1 family. ULA1 subfamily.</text>
</comment>
<dbReference type="GO" id="GO:0019781">
    <property type="term" value="F:NEDD8 activating enzyme activity"/>
    <property type="evidence" value="ECO:0007669"/>
    <property type="project" value="UniProtKB-UniRule"/>
</dbReference>
<dbReference type="EMBL" id="MCFL01000014">
    <property type="protein sequence ID" value="ORZ36950.1"/>
    <property type="molecule type" value="Genomic_DNA"/>
</dbReference>
<dbReference type="InterPro" id="IPR045886">
    <property type="entry name" value="ThiF/MoeB/HesA"/>
</dbReference>
<reference evidence="6 7" key="1">
    <citation type="submission" date="2016-07" db="EMBL/GenBank/DDBJ databases">
        <title>Pervasive Adenine N6-methylation of Active Genes in Fungi.</title>
        <authorList>
            <consortium name="DOE Joint Genome Institute"/>
            <person name="Mondo S.J."/>
            <person name="Dannebaum R.O."/>
            <person name="Kuo R.C."/>
            <person name="Labutti K."/>
            <person name="Haridas S."/>
            <person name="Kuo A."/>
            <person name="Salamov A."/>
            <person name="Ahrendt S.R."/>
            <person name="Lipzen A."/>
            <person name="Sullivan W."/>
            <person name="Andreopoulos W.B."/>
            <person name="Clum A."/>
            <person name="Lindquist E."/>
            <person name="Daum C."/>
            <person name="Ramamoorthy G.K."/>
            <person name="Gryganskyi A."/>
            <person name="Culley D."/>
            <person name="Magnuson J.K."/>
            <person name="James T.Y."/>
            <person name="O'Malley M.A."/>
            <person name="Stajich J.E."/>
            <person name="Spatafora J.W."/>
            <person name="Visel A."/>
            <person name="Grigoriev I.V."/>
        </authorList>
    </citation>
    <scope>NUCLEOTIDE SEQUENCE [LARGE SCALE GENOMIC DNA]</scope>
    <source>
        <strain evidence="6 7">PL171</strain>
    </source>
</reference>
<dbReference type="Gene3D" id="3.40.50.720">
    <property type="entry name" value="NAD(P)-binding Rossmann-like Domain"/>
    <property type="match status" value="3"/>
</dbReference>
<evidence type="ECO:0000256" key="2">
    <source>
        <dbReference type="ARBA" id="ARBA00006868"/>
    </source>
</evidence>
<dbReference type="InterPro" id="IPR035985">
    <property type="entry name" value="Ubiquitin-activating_enz"/>
</dbReference>
<dbReference type="GO" id="GO:0005737">
    <property type="term" value="C:cytoplasm"/>
    <property type="evidence" value="ECO:0007669"/>
    <property type="project" value="TreeGrafter"/>
</dbReference>
<evidence type="ECO:0000256" key="4">
    <source>
        <dbReference type="PIRNR" id="PIRNR039099"/>
    </source>
</evidence>
<protein>
    <recommendedName>
        <fullName evidence="4">NEDD8-activating enzyme E1 regulatory subunit</fullName>
    </recommendedName>
</protein>
<organism evidence="6 7">
    <name type="scientific">Catenaria anguillulae PL171</name>
    <dbReference type="NCBI Taxonomy" id="765915"/>
    <lineage>
        <taxon>Eukaryota</taxon>
        <taxon>Fungi</taxon>
        <taxon>Fungi incertae sedis</taxon>
        <taxon>Blastocladiomycota</taxon>
        <taxon>Blastocladiomycetes</taxon>
        <taxon>Blastocladiales</taxon>
        <taxon>Catenariaceae</taxon>
        <taxon>Catenaria</taxon>
    </lineage>
</organism>
<dbReference type="InterPro" id="IPR000594">
    <property type="entry name" value="ThiF_NAD_FAD-bd"/>
</dbReference>
<dbReference type="AlphaFoldDB" id="A0A1Y2HQU5"/>
<dbReference type="GO" id="GO:0045116">
    <property type="term" value="P:protein neddylation"/>
    <property type="evidence" value="ECO:0007669"/>
    <property type="project" value="UniProtKB-UniRule"/>
</dbReference>
<keyword evidence="3 4" id="KW-0833">Ubl conjugation pathway</keyword>
<dbReference type="PANTHER" id="PTHR10953">
    <property type="entry name" value="UBIQUITIN-ACTIVATING ENZYME E1"/>
    <property type="match status" value="1"/>
</dbReference>
<dbReference type="InterPro" id="IPR030667">
    <property type="entry name" value="APP-BP1"/>
</dbReference>
<evidence type="ECO:0000256" key="3">
    <source>
        <dbReference type="ARBA" id="ARBA00022786"/>
    </source>
</evidence>
<dbReference type="UniPathway" id="UPA00885"/>
<dbReference type="SUPFAM" id="SSF69572">
    <property type="entry name" value="Activating enzymes of the ubiquitin-like proteins"/>
    <property type="match status" value="1"/>
</dbReference>